<gene>
    <name evidence="2" type="ORF">CLV56_2185</name>
</gene>
<dbReference type="AlphaFoldDB" id="A0A0B2BIA0"/>
<dbReference type="Pfam" id="PF06983">
    <property type="entry name" value="3-dmu-9_3-mt"/>
    <property type="match status" value="1"/>
</dbReference>
<sequence length="139" mass="14989">MTARLNPYLSFRDQAREAMEFYQSVLGGELTSSTFAEFQASDDPAEADKIMHSQLETEAGFTLMAADTPSSMPYEVGNNFSVSLSGDAGDSEMLHRYWDGLVDGGAATMPLAVAPWGDEFGMLTDKFGVAWMVNIAGPA</sequence>
<name>A0A0B2BIA0_9ACTN</name>
<dbReference type="Gene3D" id="3.10.180.10">
    <property type="entry name" value="2,3-Dihydroxybiphenyl 1,2-Dioxygenase, domain 1"/>
    <property type="match status" value="1"/>
</dbReference>
<organism evidence="2 3">
    <name type="scientific">Mumia flava</name>
    <dbReference type="NCBI Taxonomy" id="1348852"/>
    <lineage>
        <taxon>Bacteria</taxon>
        <taxon>Bacillati</taxon>
        <taxon>Actinomycetota</taxon>
        <taxon>Actinomycetes</taxon>
        <taxon>Propionibacteriales</taxon>
        <taxon>Nocardioidaceae</taxon>
        <taxon>Mumia</taxon>
    </lineage>
</organism>
<evidence type="ECO:0000259" key="1">
    <source>
        <dbReference type="Pfam" id="PF06983"/>
    </source>
</evidence>
<proteinExistence type="predicted"/>
<protein>
    <submittedName>
        <fullName evidence="2">PhnB protein</fullName>
    </submittedName>
</protein>
<dbReference type="OrthoDB" id="9795306at2"/>
<dbReference type="PANTHER" id="PTHR33990:SF1">
    <property type="entry name" value="PROTEIN YJDN"/>
    <property type="match status" value="1"/>
</dbReference>
<dbReference type="SUPFAM" id="SSF54593">
    <property type="entry name" value="Glyoxalase/Bleomycin resistance protein/Dihydroxybiphenyl dioxygenase"/>
    <property type="match status" value="1"/>
</dbReference>
<accession>A0A0B2BIA0</accession>
<dbReference type="EMBL" id="PGEZ01000001">
    <property type="protein sequence ID" value="PJJ57944.1"/>
    <property type="molecule type" value="Genomic_DNA"/>
</dbReference>
<evidence type="ECO:0000313" key="3">
    <source>
        <dbReference type="Proteomes" id="UP000230842"/>
    </source>
</evidence>
<dbReference type="InterPro" id="IPR028973">
    <property type="entry name" value="PhnB-like"/>
</dbReference>
<keyword evidence="3" id="KW-1185">Reference proteome</keyword>
<dbReference type="CDD" id="cd06588">
    <property type="entry name" value="PhnB_like"/>
    <property type="match status" value="1"/>
</dbReference>
<dbReference type="Proteomes" id="UP000230842">
    <property type="component" value="Unassembled WGS sequence"/>
</dbReference>
<feature type="domain" description="PhnB-like" evidence="1">
    <location>
        <begin position="5"/>
        <end position="133"/>
    </location>
</feature>
<comment type="caution">
    <text evidence="2">The sequence shown here is derived from an EMBL/GenBank/DDBJ whole genome shotgun (WGS) entry which is preliminary data.</text>
</comment>
<dbReference type="InterPro" id="IPR029068">
    <property type="entry name" value="Glyas_Bleomycin-R_OHBP_Dase"/>
</dbReference>
<reference evidence="2 3" key="1">
    <citation type="submission" date="2017-11" db="EMBL/GenBank/DDBJ databases">
        <title>Genomic Encyclopedia of Archaeal and Bacterial Type Strains, Phase II (KMG-II): From Individual Species to Whole Genera.</title>
        <authorList>
            <person name="Goeker M."/>
        </authorList>
    </citation>
    <scope>NUCLEOTIDE SEQUENCE [LARGE SCALE GENOMIC DNA]</scope>
    <source>
        <strain evidence="2 3">DSM 27763</strain>
    </source>
</reference>
<dbReference type="PANTHER" id="PTHR33990">
    <property type="entry name" value="PROTEIN YJDN-RELATED"/>
    <property type="match status" value="1"/>
</dbReference>
<evidence type="ECO:0000313" key="2">
    <source>
        <dbReference type="EMBL" id="PJJ57944.1"/>
    </source>
</evidence>
<dbReference type="RefSeq" id="WP_039346905.1">
    <property type="nucleotide sequence ID" value="NZ_PGEZ01000001.1"/>
</dbReference>